<feature type="domain" description="GGDEF" evidence="6">
    <location>
        <begin position="274"/>
        <end position="408"/>
    </location>
</feature>
<dbReference type="InterPro" id="IPR029787">
    <property type="entry name" value="Nucleotide_cyclase"/>
</dbReference>
<proteinExistence type="predicted"/>
<evidence type="ECO:0000256" key="5">
    <source>
        <dbReference type="SAM" id="Phobius"/>
    </source>
</evidence>
<dbReference type="SUPFAM" id="SSF55073">
    <property type="entry name" value="Nucleotide cyclase"/>
    <property type="match status" value="1"/>
</dbReference>
<keyword evidence="5" id="KW-0812">Transmembrane</keyword>
<evidence type="ECO:0000313" key="7">
    <source>
        <dbReference type="EMBL" id="WDE06802.1"/>
    </source>
</evidence>
<evidence type="ECO:0000256" key="3">
    <source>
        <dbReference type="ARBA" id="ARBA00034247"/>
    </source>
</evidence>
<evidence type="ECO:0000256" key="4">
    <source>
        <dbReference type="SAM" id="Coils"/>
    </source>
</evidence>
<dbReference type="Proteomes" id="UP000032352">
    <property type="component" value="Chromosome"/>
</dbReference>
<dbReference type="CDD" id="cd01949">
    <property type="entry name" value="GGDEF"/>
    <property type="match status" value="1"/>
</dbReference>
<dbReference type="KEGG" id="tvd:SG34_007840"/>
<dbReference type="InterPro" id="IPR000160">
    <property type="entry name" value="GGDEF_dom"/>
</dbReference>
<dbReference type="InterPro" id="IPR050469">
    <property type="entry name" value="Diguanylate_Cyclase"/>
</dbReference>
<keyword evidence="8" id="KW-1185">Reference proteome</keyword>
<comment type="catalytic activity">
    <reaction evidence="3">
        <text>2 GTP = 3',3'-c-di-GMP + 2 diphosphate</text>
        <dbReference type="Rhea" id="RHEA:24898"/>
        <dbReference type="ChEBI" id="CHEBI:33019"/>
        <dbReference type="ChEBI" id="CHEBI:37565"/>
        <dbReference type="ChEBI" id="CHEBI:58805"/>
        <dbReference type="EC" id="2.7.7.65"/>
    </reaction>
</comment>
<dbReference type="RefSeq" id="WP_044839516.1">
    <property type="nucleotide sequence ID" value="NZ_CP059733.1"/>
</dbReference>
<dbReference type="FunFam" id="3.30.70.270:FF:000001">
    <property type="entry name" value="Diguanylate cyclase domain protein"/>
    <property type="match status" value="1"/>
</dbReference>
<feature type="transmembrane region" description="Helical" evidence="5">
    <location>
        <begin position="12"/>
        <end position="33"/>
    </location>
</feature>
<reference evidence="7 8" key="1">
    <citation type="journal article" date="2015" name="Genome Announc.">
        <title>Draft Genome Sequences of Marine Isolates of Thalassomonas viridans and Thalassomonas actiniarum.</title>
        <authorList>
            <person name="Olonade I."/>
            <person name="van Zyl L.J."/>
            <person name="Trindade M."/>
        </authorList>
    </citation>
    <scope>NUCLEOTIDE SEQUENCE [LARGE SCALE GENOMIC DNA]</scope>
    <source>
        <strain evidence="7 8">XOM25</strain>
    </source>
</reference>
<gene>
    <name evidence="7" type="ORF">SG34_007840</name>
</gene>
<dbReference type="PROSITE" id="PS50887">
    <property type="entry name" value="GGDEF"/>
    <property type="match status" value="1"/>
</dbReference>
<organism evidence="7 8">
    <name type="scientific">Thalassomonas viridans</name>
    <dbReference type="NCBI Taxonomy" id="137584"/>
    <lineage>
        <taxon>Bacteria</taxon>
        <taxon>Pseudomonadati</taxon>
        <taxon>Pseudomonadota</taxon>
        <taxon>Gammaproteobacteria</taxon>
        <taxon>Alteromonadales</taxon>
        <taxon>Colwelliaceae</taxon>
        <taxon>Thalassomonas</taxon>
    </lineage>
</organism>
<dbReference type="Gene3D" id="3.30.70.270">
    <property type="match status" value="1"/>
</dbReference>
<sequence>MSKSTNTNANRYIFIIAFAIAALILVNGGFAYWQMHKIKTEFEDVANKDLPLVTQLLPLIDRQFEQTLLIEKLHQQSHGHQGVVIRTLEDSFIRTGEKFDTALATLKEFIVPLMSLGQPETRAEMIRVNLLLEQIGKEHQQYHDQVIAMIDTIKNGGGKIPAQVIRILNEEEKELRLELTGLRDQVQRFTQQSVIAVDKHESWVIQGVVLFTLFVYSLGTIMLFMMYQVMQHRQKAVEELAYFATHDPLTKLINRRYFFERFEEAINAAKRHQHPLSICVCDLDHFKQINDTLGHQAGDKVLASFGELLTEVKRPEDIAGRFGGDEFVLCFPNTHGKDIVHMVERIRETMAKKEFKLADNKRFSVTATFGIAEMDLNSRCQESLFEAADNALYQAKEKGRNTVVLYQN</sequence>
<dbReference type="NCBIfam" id="TIGR00254">
    <property type="entry name" value="GGDEF"/>
    <property type="match status" value="1"/>
</dbReference>
<keyword evidence="5" id="KW-1133">Transmembrane helix</keyword>
<name>A0AAE9Z5T6_9GAMM</name>
<evidence type="ECO:0000313" key="8">
    <source>
        <dbReference type="Proteomes" id="UP000032352"/>
    </source>
</evidence>
<dbReference type="Pfam" id="PF00990">
    <property type="entry name" value="GGDEF"/>
    <property type="match status" value="1"/>
</dbReference>
<dbReference type="PANTHER" id="PTHR45138">
    <property type="entry name" value="REGULATORY COMPONENTS OF SENSORY TRANSDUCTION SYSTEM"/>
    <property type="match status" value="1"/>
</dbReference>
<dbReference type="EC" id="2.7.7.65" evidence="2"/>
<accession>A0AAE9Z5T6</accession>
<dbReference type="SMART" id="SM00267">
    <property type="entry name" value="GGDEF"/>
    <property type="match status" value="1"/>
</dbReference>
<evidence type="ECO:0000256" key="2">
    <source>
        <dbReference type="ARBA" id="ARBA00012528"/>
    </source>
</evidence>
<keyword evidence="5" id="KW-0472">Membrane</keyword>
<comment type="cofactor">
    <cofactor evidence="1">
        <name>Mg(2+)</name>
        <dbReference type="ChEBI" id="CHEBI:18420"/>
    </cofactor>
</comment>
<dbReference type="GO" id="GO:0052621">
    <property type="term" value="F:diguanylate cyclase activity"/>
    <property type="evidence" value="ECO:0007669"/>
    <property type="project" value="UniProtKB-EC"/>
</dbReference>
<keyword evidence="4" id="KW-0175">Coiled coil</keyword>
<reference evidence="7 8" key="2">
    <citation type="journal article" date="2022" name="Mar. Drugs">
        <title>Bioassay-Guided Fractionation Leads to the Detection of Cholic Acid Generated by the Rare Thalassomonas sp.</title>
        <authorList>
            <person name="Pheiffer F."/>
            <person name="Schneider Y.K."/>
            <person name="Hansen E.H."/>
            <person name="Andersen J.H."/>
            <person name="Isaksson J."/>
            <person name="Busche T."/>
            <person name="R C."/>
            <person name="Kalinowski J."/>
            <person name="Zyl L.V."/>
            <person name="Trindade M."/>
        </authorList>
    </citation>
    <scope>NUCLEOTIDE SEQUENCE [LARGE SCALE GENOMIC DNA]</scope>
    <source>
        <strain evidence="7 8">XOM25</strain>
    </source>
</reference>
<dbReference type="InterPro" id="IPR043128">
    <property type="entry name" value="Rev_trsase/Diguanyl_cyclase"/>
</dbReference>
<feature type="transmembrane region" description="Helical" evidence="5">
    <location>
        <begin position="203"/>
        <end position="225"/>
    </location>
</feature>
<protein>
    <recommendedName>
        <fullName evidence="2">diguanylate cyclase</fullName>
        <ecNumber evidence="2">2.7.7.65</ecNumber>
    </recommendedName>
</protein>
<evidence type="ECO:0000259" key="6">
    <source>
        <dbReference type="PROSITE" id="PS50887"/>
    </source>
</evidence>
<dbReference type="EMBL" id="CP059733">
    <property type="protein sequence ID" value="WDE06802.1"/>
    <property type="molecule type" value="Genomic_DNA"/>
</dbReference>
<evidence type="ECO:0000256" key="1">
    <source>
        <dbReference type="ARBA" id="ARBA00001946"/>
    </source>
</evidence>
<feature type="coiled-coil region" evidence="4">
    <location>
        <begin position="165"/>
        <end position="192"/>
    </location>
</feature>
<dbReference type="PANTHER" id="PTHR45138:SF9">
    <property type="entry name" value="DIGUANYLATE CYCLASE DGCM-RELATED"/>
    <property type="match status" value="1"/>
</dbReference>
<dbReference type="AlphaFoldDB" id="A0AAE9Z5T6"/>